<gene>
    <name evidence="1" type="ORF">H9648_15315</name>
</gene>
<comment type="caution">
    <text evidence="1">The sequence shown here is derived from an EMBL/GenBank/DDBJ whole genome shotgun (WGS) entry which is preliminary data.</text>
</comment>
<dbReference type="Proteomes" id="UP000603641">
    <property type="component" value="Unassembled WGS sequence"/>
</dbReference>
<dbReference type="EMBL" id="JACSQM010000007">
    <property type="protein sequence ID" value="MBD7965429.1"/>
    <property type="molecule type" value="Genomic_DNA"/>
</dbReference>
<protein>
    <submittedName>
        <fullName evidence="1">Uncharacterized protein</fullName>
    </submittedName>
</protein>
<evidence type="ECO:0000313" key="1">
    <source>
        <dbReference type="EMBL" id="MBD7965429.1"/>
    </source>
</evidence>
<name>A0ABR8SQQ0_9BACL</name>
<proteinExistence type="predicted"/>
<sequence>MVDTTNHSYEGRLRAVERDYITLCVMSDSHNYWDQIIIRIEEIVAISTI</sequence>
<accession>A0ABR8SQQ0</accession>
<reference evidence="1 2" key="1">
    <citation type="submission" date="2020-08" db="EMBL/GenBank/DDBJ databases">
        <title>A Genomic Blueprint of the Chicken Gut Microbiome.</title>
        <authorList>
            <person name="Gilroy R."/>
            <person name="Ravi A."/>
            <person name="Getino M."/>
            <person name="Pursley I."/>
            <person name="Horton D.L."/>
            <person name="Alikhan N.-F."/>
            <person name="Baker D."/>
            <person name="Gharbi K."/>
            <person name="Hall N."/>
            <person name="Watson M."/>
            <person name="Adriaenssens E.M."/>
            <person name="Foster-Nyarko E."/>
            <person name="Jarju S."/>
            <person name="Secka A."/>
            <person name="Antonio M."/>
            <person name="Oren A."/>
            <person name="Chaudhuri R."/>
            <person name="La Ragione R.M."/>
            <person name="Hildebrand F."/>
            <person name="Pallen M.J."/>
        </authorList>
    </citation>
    <scope>NUCLEOTIDE SEQUENCE [LARGE SCALE GENOMIC DNA]</scope>
    <source>
        <strain evidence="1 2">Sa2CUA10</strain>
    </source>
</reference>
<evidence type="ECO:0000313" key="2">
    <source>
        <dbReference type="Proteomes" id="UP000603641"/>
    </source>
</evidence>
<keyword evidence="2" id="KW-1185">Reference proteome</keyword>
<organism evidence="1 2">
    <name type="scientific">Fictibacillus norfolkensis</name>
    <dbReference type="NCBI Taxonomy" id="2762233"/>
    <lineage>
        <taxon>Bacteria</taxon>
        <taxon>Bacillati</taxon>
        <taxon>Bacillota</taxon>
        <taxon>Bacilli</taxon>
        <taxon>Bacillales</taxon>
        <taxon>Fictibacillaceae</taxon>
        <taxon>Fictibacillus</taxon>
    </lineage>
</organism>